<evidence type="ECO:0000313" key="1">
    <source>
        <dbReference type="EMBL" id="SIT42227.1"/>
    </source>
</evidence>
<organism evidence="1 2">
    <name type="scientific">Paraburkholderia ribeironis</name>
    <dbReference type="NCBI Taxonomy" id="1247936"/>
    <lineage>
        <taxon>Bacteria</taxon>
        <taxon>Pseudomonadati</taxon>
        <taxon>Pseudomonadota</taxon>
        <taxon>Betaproteobacteria</taxon>
        <taxon>Burkholderiales</taxon>
        <taxon>Burkholderiaceae</taxon>
        <taxon>Paraburkholderia</taxon>
    </lineage>
</organism>
<keyword evidence="2" id="KW-1185">Reference proteome</keyword>
<sequence length="100" mass="11006">MQTSAAMNADTMRRQREYFRRQDVLERAVLAAARAGRADAMGEDVRVITSAVLECPAAERGLAVRGVMVDDDAHREQWLVLVELASGASRALVVDKPHTQ</sequence>
<evidence type="ECO:0000313" key="2">
    <source>
        <dbReference type="Proteomes" id="UP000187012"/>
    </source>
</evidence>
<dbReference type="EMBL" id="CYGX02000034">
    <property type="protein sequence ID" value="SIT42227.1"/>
    <property type="molecule type" value="Genomic_DNA"/>
</dbReference>
<proteinExistence type="predicted"/>
<dbReference type="STRING" id="1247936.BN2475_340167"/>
<dbReference type="AlphaFoldDB" id="A0A1N7S4D2"/>
<reference evidence="1 2" key="1">
    <citation type="submission" date="2016-12" db="EMBL/GenBank/DDBJ databases">
        <authorList>
            <person name="Song W.-J."/>
            <person name="Kurnit D.M."/>
        </authorList>
    </citation>
    <scope>NUCLEOTIDE SEQUENCE [LARGE SCALE GENOMIC DNA]</scope>
    <source>
        <strain evidence="1 2">STM7296</strain>
    </source>
</reference>
<dbReference type="Proteomes" id="UP000187012">
    <property type="component" value="Unassembled WGS sequence"/>
</dbReference>
<protein>
    <submittedName>
        <fullName evidence="1">Uncharacterized protein</fullName>
    </submittedName>
</protein>
<accession>A0A1N7S4D2</accession>
<gene>
    <name evidence="1" type="ORF">BN2475_340167</name>
</gene>
<name>A0A1N7S4D2_9BURK</name>